<accession>A0ABD1EDZ0</accession>
<sequence>MEEKSFENLISFLEKYDYPHILIMDLDDKKEVFSKENRYNLVTWALNLNKDQQIQANNVTDIIKMLSSYGICKDLVETKNFLNGCLPFQEEMLIFEKLFNAIKVQEHAESIEDVVATRFEDLKPIRLLPKEENNPFFKKFQLIKIPVDYLQKKIEKLTTEAEIPHENIQNVSLISMEDVENIRELLEDFKLVISHVPENITVNRTIPHNGNFDKILETCNDQLQIISRHMNNLKLMGDFQIKGTFSHVSEEYLQMSKNLFNAL</sequence>
<evidence type="ECO:0000313" key="2">
    <source>
        <dbReference type="Proteomes" id="UP001566132"/>
    </source>
</evidence>
<evidence type="ECO:0000313" key="1">
    <source>
        <dbReference type="EMBL" id="KAL1491366.1"/>
    </source>
</evidence>
<name>A0ABD1EDZ0_HYPHA</name>
<proteinExistence type="predicted"/>
<dbReference type="Proteomes" id="UP001566132">
    <property type="component" value="Unassembled WGS sequence"/>
</dbReference>
<protein>
    <submittedName>
        <fullName evidence="1">Uncharacterized protein</fullName>
    </submittedName>
</protein>
<dbReference type="EMBL" id="JBDJPC010000009">
    <property type="protein sequence ID" value="KAL1491366.1"/>
    <property type="molecule type" value="Genomic_DNA"/>
</dbReference>
<organism evidence="1 2">
    <name type="scientific">Hypothenemus hampei</name>
    <name type="common">Coffee berry borer</name>
    <dbReference type="NCBI Taxonomy" id="57062"/>
    <lineage>
        <taxon>Eukaryota</taxon>
        <taxon>Metazoa</taxon>
        <taxon>Ecdysozoa</taxon>
        <taxon>Arthropoda</taxon>
        <taxon>Hexapoda</taxon>
        <taxon>Insecta</taxon>
        <taxon>Pterygota</taxon>
        <taxon>Neoptera</taxon>
        <taxon>Endopterygota</taxon>
        <taxon>Coleoptera</taxon>
        <taxon>Polyphaga</taxon>
        <taxon>Cucujiformia</taxon>
        <taxon>Curculionidae</taxon>
        <taxon>Scolytinae</taxon>
        <taxon>Hypothenemus</taxon>
    </lineage>
</organism>
<comment type="caution">
    <text evidence="1">The sequence shown here is derived from an EMBL/GenBank/DDBJ whole genome shotgun (WGS) entry which is preliminary data.</text>
</comment>
<gene>
    <name evidence="1" type="ORF">ABEB36_011974</name>
</gene>
<keyword evidence="2" id="KW-1185">Reference proteome</keyword>
<dbReference type="AlphaFoldDB" id="A0ABD1EDZ0"/>
<reference evidence="1 2" key="1">
    <citation type="submission" date="2024-05" db="EMBL/GenBank/DDBJ databases">
        <title>Genetic variation in Jamaican populations of the coffee berry borer (Hypothenemus hampei).</title>
        <authorList>
            <person name="Errbii M."/>
            <person name="Myrie A."/>
        </authorList>
    </citation>
    <scope>NUCLEOTIDE SEQUENCE [LARGE SCALE GENOMIC DNA]</scope>
    <source>
        <strain evidence="1">JA-Hopewell-2020-01-JO</strain>
        <tissue evidence="1">Whole body</tissue>
    </source>
</reference>